<sequence length="99" mass="10690">MTRHFDIALPAASAASARGGGKRESAKVCRERSANDLLASVSMLNANQRARMETSAAMWAERANILQQVEDGIARRTAETAAKRPAAVEDAEEDAFERS</sequence>
<evidence type="ECO:0000313" key="3">
    <source>
        <dbReference type="Proteomes" id="UP001165343"/>
    </source>
</evidence>
<dbReference type="EMBL" id="JAMGBC010000001">
    <property type="protein sequence ID" value="MCL6677993.1"/>
    <property type="molecule type" value="Genomic_DNA"/>
</dbReference>
<organism evidence="2 3">
    <name type="scientific">Sphingomonas anseongensis</name>
    <dbReference type="NCBI Taxonomy" id="2908207"/>
    <lineage>
        <taxon>Bacteria</taxon>
        <taxon>Pseudomonadati</taxon>
        <taxon>Pseudomonadota</taxon>
        <taxon>Alphaproteobacteria</taxon>
        <taxon>Sphingomonadales</taxon>
        <taxon>Sphingomonadaceae</taxon>
        <taxon>Sphingomonas</taxon>
    </lineage>
</organism>
<evidence type="ECO:0000256" key="1">
    <source>
        <dbReference type="SAM" id="MobiDB-lite"/>
    </source>
</evidence>
<name>A0ABT0RCL8_9SPHN</name>
<protein>
    <submittedName>
        <fullName evidence="2">Uncharacterized protein</fullName>
    </submittedName>
</protein>
<keyword evidence="3" id="KW-1185">Reference proteome</keyword>
<accession>A0ABT0RCL8</accession>
<comment type="caution">
    <text evidence="2">The sequence shown here is derived from an EMBL/GenBank/DDBJ whole genome shotgun (WGS) entry which is preliminary data.</text>
</comment>
<dbReference type="Proteomes" id="UP001165343">
    <property type="component" value="Unassembled WGS sequence"/>
</dbReference>
<reference evidence="2" key="1">
    <citation type="submission" date="2022-05" db="EMBL/GenBank/DDBJ databases">
        <authorList>
            <person name="Jo J.-H."/>
            <person name="Im W.-T."/>
        </authorList>
    </citation>
    <scope>NUCLEOTIDE SEQUENCE</scope>
    <source>
        <strain evidence="2">RG327</strain>
    </source>
</reference>
<feature type="region of interest" description="Disordered" evidence="1">
    <location>
        <begin position="78"/>
        <end position="99"/>
    </location>
</feature>
<evidence type="ECO:0000313" key="2">
    <source>
        <dbReference type="EMBL" id="MCL6677993.1"/>
    </source>
</evidence>
<feature type="compositionally biased region" description="Acidic residues" evidence="1">
    <location>
        <begin position="89"/>
        <end position="99"/>
    </location>
</feature>
<proteinExistence type="predicted"/>
<dbReference type="RefSeq" id="WP_249866971.1">
    <property type="nucleotide sequence ID" value="NZ_JAMGBC010000001.1"/>
</dbReference>
<gene>
    <name evidence="2" type="ORF">LZ519_01475</name>
</gene>